<accession>A0ABY2A5S5</accession>
<gene>
    <name evidence="1" type="ORF">E0H58_16795</name>
</gene>
<protein>
    <submittedName>
        <fullName evidence="1">Uncharacterized protein</fullName>
    </submittedName>
</protein>
<proteinExistence type="predicted"/>
<organism evidence="1 2">
    <name type="scientific">Kribbella speibonae</name>
    <dbReference type="NCBI Taxonomy" id="1572660"/>
    <lineage>
        <taxon>Bacteria</taxon>
        <taxon>Bacillati</taxon>
        <taxon>Actinomycetota</taxon>
        <taxon>Actinomycetes</taxon>
        <taxon>Propionibacteriales</taxon>
        <taxon>Kribbellaceae</taxon>
        <taxon>Kribbella</taxon>
    </lineage>
</organism>
<name>A0ABY2A5S5_9ACTN</name>
<sequence length="146" mass="15479">MVVLIAALHWLFSGPSYGYEVSVTSPGETCDRSRVLYLSEETGQALSCASRWTGNQHDTGTDFTGDETLRILSLSTTLAADGRLDDSDTKKIDDLAAQIGKAHTGDHPFPGWGLLALKGLGVCVGVVVLDTVVTAAFGTPQRPNQT</sequence>
<dbReference type="EMBL" id="SJJY01000003">
    <property type="protein sequence ID" value="TCC23440.1"/>
    <property type="molecule type" value="Genomic_DNA"/>
</dbReference>
<evidence type="ECO:0000313" key="2">
    <source>
        <dbReference type="Proteomes" id="UP000292385"/>
    </source>
</evidence>
<dbReference type="Proteomes" id="UP000292385">
    <property type="component" value="Unassembled WGS sequence"/>
</dbReference>
<dbReference type="RefSeq" id="WP_131462329.1">
    <property type="nucleotide sequence ID" value="NZ_SJJY01000003.1"/>
</dbReference>
<comment type="caution">
    <text evidence="1">The sequence shown here is derived from an EMBL/GenBank/DDBJ whole genome shotgun (WGS) entry which is preliminary data.</text>
</comment>
<reference evidence="1 2" key="1">
    <citation type="submission" date="2019-02" db="EMBL/GenBank/DDBJ databases">
        <title>Kribbella capetownensis sp. nov. and Kribbella speibonae sp. nov., isolated from soil.</title>
        <authorList>
            <person name="Curtis S.M."/>
            <person name="Norton I."/>
            <person name="Everest G.J."/>
            <person name="Meyers P.R."/>
        </authorList>
    </citation>
    <scope>NUCLEOTIDE SEQUENCE [LARGE SCALE GENOMIC DNA]</scope>
    <source>
        <strain evidence="1 2">SK5</strain>
    </source>
</reference>
<evidence type="ECO:0000313" key="1">
    <source>
        <dbReference type="EMBL" id="TCC23440.1"/>
    </source>
</evidence>
<keyword evidence="2" id="KW-1185">Reference proteome</keyword>